<protein>
    <submittedName>
        <fullName evidence="1">Uncharacterized protein</fullName>
    </submittedName>
</protein>
<dbReference type="AlphaFoldDB" id="A0A371HC75"/>
<comment type="caution">
    <text evidence="1">The sequence shown here is derived from an EMBL/GenBank/DDBJ whole genome shotgun (WGS) entry which is preliminary data.</text>
</comment>
<keyword evidence="2" id="KW-1185">Reference proteome</keyword>
<accession>A0A371HC75</accession>
<reference evidence="1" key="1">
    <citation type="submission" date="2018-05" db="EMBL/GenBank/DDBJ databases">
        <title>Draft genome of Mucuna pruriens seed.</title>
        <authorList>
            <person name="Nnadi N.E."/>
            <person name="Vos R."/>
            <person name="Hasami M.H."/>
            <person name="Devisetty U.K."/>
            <person name="Aguiy J.C."/>
        </authorList>
    </citation>
    <scope>NUCLEOTIDE SEQUENCE [LARGE SCALE GENOMIC DNA]</scope>
    <source>
        <strain evidence="1">JCA_2017</strain>
    </source>
</reference>
<dbReference type="EMBL" id="QJKJ01003023">
    <property type="protein sequence ID" value="RDY00337.1"/>
    <property type="molecule type" value="Genomic_DNA"/>
</dbReference>
<proteinExistence type="predicted"/>
<organism evidence="1 2">
    <name type="scientific">Mucuna pruriens</name>
    <name type="common">Velvet bean</name>
    <name type="synonym">Dolichos pruriens</name>
    <dbReference type="NCBI Taxonomy" id="157652"/>
    <lineage>
        <taxon>Eukaryota</taxon>
        <taxon>Viridiplantae</taxon>
        <taxon>Streptophyta</taxon>
        <taxon>Embryophyta</taxon>
        <taxon>Tracheophyta</taxon>
        <taxon>Spermatophyta</taxon>
        <taxon>Magnoliopsida</taxon>
        <taxon>eudicotyledons</taxon>
        <taxon>Gunneridae</taxon>
        <taxon>Pentapetalae</taxon>
        <taxon>rosids</taxon>
        <taxon>fabids</taxon>
        <taxon>Fabales</taxon>
        <taxon>Fabaceae</taxon>
        <taxon>Papilionoideae</taxon>
        <taxon>50 kb inversion clade</taxon>
        <taxon>NPAAA clade</taxon>
        <taxon>indigoferoid/millettioid clade</taxon>
        <taxon>Phaseoleae</taxon>
        <taxon>Mucuna</taxon>
    </lineage>
</organism>
<name>A0A371HC75_MUCPR</name>
<evidence type="ECO:0000313" key="2">
    <source>
        <dbReference type="Proteomes" id="UP000257109"/>
    </source>
</evidence>
<sequence length="113" mass="13048">MMQRTLDCMQIRENMMDNFDMQLIQCNERKLIGCFWISTISQETLGLVSLQFLACSTSDLQLASLVVHEAQHTKSCPSIVLKDIKHVLYVKKTHPTINRHMKERHVTLGSFNV</sequence>
<evidence type="ECO:0000313" key="1">
    <source>
        <dbReference type="EMBL" id="RDY00337.1"/>
    </source>
</evidence>
<dbReference type="Proteomes" id="UP000257109">
    <property type="component" value="Unassembled WGS sequence"/>
</dbReference>
<gene>
    <name evidence="1" type="ORF">CR513_16494</name>
</gene>
<feature type="non-terminal residue" evidence="1">
    <location>
        <position position="1"/>
    </location>
</feature>